<evidence type="ECO:0000313" key="2">
    <source>
        <dbReference type="EMBL" id="RQT15038.1"/>
    </source>
</evidence>
<proteinExistence type="predicted"/>
<comment type="caution">
    <text evidence="2">The sequence shown here is derived from an EMBL/GenBank/DDBJ whole genome shotgun (WGS) entry which is preliminary data.</text>
</comment>
<gene>
    <name evidence="2" type="ORF">DF051_16710</name>
</gene>
<sequence length="154" mass="17185">MPVAKSYTRAQWDELARSLESLPVKPEAEQRVSITDAMKEMRPVIGAVRKKGYTLEEIVDHARKKGVDFSVGSVKYALYPSKKDKPARQVVKESARGNAAPSPRVKKVSKDNVTRAEAVRENQKQDGGKPVSRPGSMVMRDAFSFEIRPDTENL</sequence>
<dbReference type="AlphaFoldDB" id="A0A3N8PU49"/>
<accession>A0A3N8PU49</accession>
<feature type="compositionally biased region" description="Basic and acidic residues" evidence="1">
    <location>
        <begin position="82"/>
        <end position="95"/>
    </location>
</feature>
<evidence type="ECO:0000313" key="3">
    <source>
        <dbReference type="Proteomes" id="UP000277921"/>
    </source>
</evidence>
<feature type="compositionally biased region" description="Basic and acidic residues" evidence="1">
    <location>
        <begin position="108"/>
        <end position="127"/>
    </location>
</feature>
<feature type="region of interest" description="Disordered" evidence="1">
    <location>
        <begin position="82"/>
        <end position="154"/>
    </location>
</feature>
<dbReference type="Proteomes" id="UP000277921">
    <property type="component" value="Unassembled WGS sequence"/>
</dbReference>
<reference evidence="2 3" key="1">
    <citation type="submission" date="2018-08" db="EMBL/GenBank/DDBJ databases">
        <title>Comparative analysis of Burkholderia isolates from Puerto Rico.</title>
        <authorList>
            <person name="Hall C."/>
            <person name="Sahl J."/>
            <person name="Wagner D."/>
        </authorList>
    </citation>
    <scope>NUCLEOTIDE SEQUENCE [LARGE SCALE GENOMIC DNA]</scope>
    <source>
        <strain evidence="2 3">Bp9025</strain>
    </source>
</reference>
<name>A0A3N8PU49_9BURK</name>
<protein>
    <submittedName>
        <fullName evidence="2">Uncharacterized protein</fullName>
    </submittedName>
</protein>
<evidence type="ECO:0000256" key="1">
    <source>
        <dbReference type="SAM" id="MobiDB-lite"/>
    </source>
</evidence>
<dbReference type="EMBL" id="QTQV01000009">
    <property type="protein sequence ID" value="RQT15038.1"/>
    <property type="molecule type" value="Genomic_DNA"/>
</dbReference>
<organism evidence="2 3">
    <name type="scientific">Burkholderia contaminans</name>
    <dbReference type="NCBI Taxonomy" id="488447"/>
    <lineage>
        <taxon>Bacteria</taxon>
        <taxon>Pseudomonadati</taxon>
        <taxon>Pseudomonadota</taxon>
        <taxon>Betaproteobacteria</taxon>
        <taxon>Burkholderiales</taxon>
        <taxon>Burkholderiaceae</taxon>
        <taxon>Burkholderia</taxon>
        <taxon>Burkholderia cepacia complex</taxon>
    </lineage>
</organism>